<evidence type="ECO:0000313" key="1">
    <source>
        <dbReference type="EMBL" id="EJW93684.1"/>
    </source>
</evidence>
<comment type="caution">
    <text evidence="1">The sequence shown here is derived from an EMBL/GenBank/DDBJ whole genome shotgun (WGS) entry which is preliminary data.</text>
</comment>
<organism evidence="1">
    <name type="scientific">gut metagenome</name>
    <dbReference type="NCBI Taxonomy" id="749906"/>
    <lineage>
        <taxon>unclassified sequences</taxon>
        <taxon>metagenomes</taxon>
        <taxon>organismal metagenomes</taxon>
    </lineage>
</organism>
<gene>
    <name evidence="1" type="ORF">EVA_18208</name>
</gene>
<dbReference type="SUPFAM" id="SSF47781">
    <property type="entry name" value="RuvA domain 2-like"/>
    <property type="match status" value="1"/>
</dbReference>
<proteinExistence type="predicted"/>
<dbReference type="EMBL" id="AMCI01006820">
    <property type="protein sequence ID" value="EJW93684.1"/>
    <property type="molecule type" value="Genomic_DNA"/>
</dbReference>
<protein>
    <submittedName>
        <fullName evidence="1">Uncharacterized protein</fullName>
    </submittedName>
</protein>
<dbReference type="InterPro" id="IPR010994">
    <property type="entry name" value="RuvA_2-like"/>
</dbReference>
<name>J9G2A8_9ZZZZ</name>
<dbReference type="Pfam" id="PF12836">
    <property type="entry name" value="HHH_3"/>
    <property type="match status" value="1"/>
</dbReference>
<sequence>MRETLDFATDKAVNQVGVNVNTASVSLLRHVAGLKKPQINKIIKARELHPLRTVPSLKNCYQLKLTNKVLVSYAFSMVKTHWITQAFTQKAMN</sequence>
<accession>J9G2A8</accession>
<dbReference type="AlphaFoldDB" id="J9G2A8"/>
<reference evidence="1" key="1">
    <citation type="journal article" date="2012" name="PLoS ONE">
        <title>Gene sets for utilization of primary and secondary nutrition supplies in the distal gut of endangered iberian lynx.</title>
        <authorList>
            <person name="Alcaide M."/>
            <person name="Messina E."/>
            <person name="Richter M."/>
            <person name="Bargiela R."/>
            <person name="Peplies J."/>
            <person name="Huws S.A."/>
            <person name="Newbold C.J."/>
            <person name="Golyshin P.N."/>
            <person name="Simon M.A."/>
            <person name="Lopez G."/>
            <person name="Yakimov M.M."/>
            <person name="Ferrer M."/>
        </authorList>
    </citation>
    <scope>NUCLEOTIDE SEQUENCE</scope>
</reference>